<reference evidence="2" key="1">
    <citation type="journal article" date="2023" name="Front. Plant Sci.">
        <title>Chromosomal-level genome assembly of Melastoma candidum provides insights into trichome evolution.</title>
        <authorList>
            <person name="Zhong Y."/>
            <person name="Wu W."/>
            <person name="Sun C."/>
            <person name="Zou P."/>
            <person name="Liu Y."/>
            <person name="Dai S."/>
            <person name="Zhou R."/>
        </authorList>
    </citation>
    <scope>NUCLEOTIDE SEQUENCE [LARGE SCALE GENOMIC DNA]</scope>
</reference>
<evidence type="ECO:0000313" key="2">
    <source>
        <dbReference type="Proteomes" id="UP001057402"/>
    </source>
</evidence>
<comment type="caution">
    <text evidence="1">The sequence shown here is derived from an EMBL/GenBank/DDBJ whole genome shotgun (WGS) entry which is preliminary data.</text>
</comment>
<keyword evidence="2" id="KW-1185">Reference proteome</keyword>
<dbReference type="EMBL" id="CM042889">
    <property type="protein sequence ID" value="KAI4320249.1"/>
    <property type="molecule type" value="Genomic_DNA"/>
</dbReference>
<proteinExistence type="predicted"/>
<accession>A0ACB9M7F5</accession>
<protein>
    <submittedName>
        <fullName evidence="1">Uncharacterized protein</fullName>
    </submittedName>
</protein>
<evidence type="ECO:0000313" key="1">
    <source>
        <dbReference type="EMBL" id="KAI4320249.1"/>
    </source>
</evidence>
<name>A0ACB9M7F5_9MYRT</name>
<organism evidence="1 2">
    <name type="scientific">Melastoma candidum</name>
    <dbReference type="NCBI Taxonomy" id="119954"/>
    <lineage>
        <taxon>Eukaryota</taxon>
        <taxon>Viridiplantae</taxon>
        <taxon>Streptophyta</taxon>
        <taxon>Embryophyta</taxon>
        <taxon>Tracheophyta</taxon>
        <taxon>Spermatophyta</taxon>
        <taxon>Magnoliopsida</taxon>
        <taxon>eudicotyledons</taxon>
        <taxon>Gunneridae</taxon>
        <taxon>Pentapetalae</taxon>
        <taxon>rosids</taxon>
        <taxon>malvids</taxon>
        <taxon>Myrtales</taxon>
        <taxon>Melastomataceae</taxon>
        <taxon>Melastomatoideae</taxon>
        <taxon>Melastomateae</taxon>
        <taxon>Melastoma</taxon>
    </lineage>
</organism>
<gene>
    <name evidence="1" type="ORF">MLD38_033748</name>
</gene>
<dbReference type="Proteomes" id="UP001057402">
    <property type="component" value="Chromosome 10"/>
</dbReference>
<sequence>MASSAAVAMIGSLLAALFIIIPAPAAAARPCKTLLISFSSIERHPNPNPNPNIDVLSSRFLVFTSTSTYFNPRASVLTFQLDDSRLPLPPRHRHVYHGVPQQIARTEADNENPIGWFDLRSFRDRAVDILSVVLALLFGVGCGALTAATMFLVWSFCSNNRGEGFEEDEEDLSSIKKMGYVKIADDEKVSEPVKA</sequence>